<dbReference type="Proteomes" id="UP000076798">
    <property type="component" value="Unassembled WGS sequence"/>
</dbReference>
<dbReference type="STRING" id="1314776.A0A166CUI6"/>
<evidence type="ECO:0000313" key="5">
    <source>
        <dbReference type="Proteomes" id="UP000076798"/>
    </source>
</evidence>
<keyword evidence="3" id="KW-0560">Oxidoreductase</keyword>
<dbReference type="InterPro" id="IPR002347">
    <property type="entry name" value="SDR_fam"/>
</dbReference>
<dbReference type="CDD" id="cd05233">
    <property type="entry name" value="SDR_c"/>
    <property type="match status" value="1"/>
</dbReference>
<proteinExistence type="inferred from homology"/>
<dbReference type="OrthoDB" id="294295at2759"/>
<dbReference type="AlphaFoldDB" id="A0A166CUI6"/>
<dbReference type="GO" id="GO:0016491">
    <property type="term" value="F:oxidoreductase activity"/>
    <property type="evidence" value="ECO:0007669"/>
    <property type="project" value="UniProtKB-KW"/>
</dbReference>
<dbReference type="SUPFAM" id="SSF51735">
    <property type="entry name" value="NAD(P)-binding Rossmann-fold domains"/>
    <property type="match status" value="1"/>
</dbReference>
<dbReference type="Gene3D" id="3.40.50.720">
    <property type="entry name" value="NAD(P)-binding Rossmann-like Domain"/>
    <property type="match status" value="1"/>
</dbReference>
<comment type="similarity">
    <text evidence="1">Belongs to the short-chain dehydrogenases/reductases (SDR) family.</text>
</comment>
<gene>
    <name evidence="4" type="ORF">SISSUDRAFT_1047909</name>
</gene>
<reference evidence="4 5" key="1">
    <citation type="journal article" date="2016" name="Mol. Biol. Evol.">
        <title>Comparative Genomics of Early-Diverging Mushroom-Forming Fungi Provides Insights into the Origins of Lignocellulose Decay Capabilities.</title>
        <authorList>
            <person name="Nagy L.G."/>
            <person name="Riley R."/>
            <person name="Tritt A."/>
            <person name="Adam C."/>
            <person name="Daum C."/>
            <person name="Floudas D."/>
            <person name="Sun H."/>
            <person name="Yadav J.S."/>
            <person name="Pangilinan J."/>
            <person name="Larsson K.H."/>
            <person name="Matsuura K."/>
            <person name="Barry K."/>
            <person name="Labutti K."/>
            <person name="Kuo R."/>
            <person name="Ohm R.A."/>
            <person name="Bhattacharya S.S."/>
            <person name="Shirouzu T."/>
            <person name="Yoshinaga Y."/>
            <person name="Martin F.M."/>
            <person name="Grigoriev I.V."/>
            <person name="Hibbett D.S."/>
        </authorList>
    </citation>
    <scope>NUCLEOTIDE SEQUENCE [LARGE SCALE GENOMIC DNA]</scope>
    <source>
        <strain evidence="4 5">HHB10207 ss-3</strain>
    </source>
</reference>
<evidence type="ECO:0000256" key="3">
    <source>
        <dbReference type="ARBA" id="ARBA00023002"/>
    </source>
</evidence>
<keyword evidence="5" id="KW-1185">Reference proteome</keyword>
<dbReference type="PRINTS" id="PR00081">
    <property type="entry name" value="GDHRDH"/>
</dbReference>
<evidence type="ECO:0000256" key="2">
    <source>
        <dbReference type="ARBA" id="ARBA00022857"/>
    </source>
</evidence>
<dbReference type="PANTHER" id="PTHR43477:SF1">
    <property type="entry name" value="DIHYDROANTICAPSIN 7-DEHYDROGENASE"/>
    <property type="match status" value="1"/>
</dbReference>
<keyword evidence="2" id="KW-0521">NADP</keyword>
<dbReference type="PANTHER" id="PTHR43477">
    <property type="entry name" value="DIHYDROANTICAPSIN 7-DEHYDROGENASE"/>
    <property type="match status" value="1"/>
</dbReference>
<dbReference type="InterPro" id="IPR057571">
    <property type="entry name" value="SDR_PhqE-like"/>
</dbReference>
<evidence type="ECO:0000256" key="1">
    <source>
        <dbReference type="ARBA" id="ARBA00006484"/>
    </source>
</evidence>
<protein>
    <submittedName>
        <fullName evidence="4">NAD(P)-binding protein</fullName>
    </submittedName>
</protein>
<evidence type="ECO:0000313" key="4">
    <source>
        <dbReference type="EMBL" id="KZT37827.1"/>
    </source>
</evidence>
<organism evidence="4 5">
    <name type="scientific">Sistotremastrum suecicum HHB10207 ss-3</name>
    <dbReference type="NCBI Taxonomy" id="1314776"/>
    <lineage>
        <taxon>Eukaryota</taxon>
        <taxon>Fungi</taxon>
        <taxon>Dikarya</taxon>
        <taxon>Basidiomycota</taxon>
        <taxon>Agaricomycotina</taxon>
        <taxon>Agaricomycetes</taxon>
        <taxon>Sistotremastrales</taxon>
        <taxon>Sistotremastraceae</taxon>
        <taxon>Sistotremastrum</taxon>
    </lineage>
</organism>
<dbReference type="InterPro" id="IPR051122">
    <property type="entry name" value="SDR_DHRS6-like"/>
</dbReference>
<dbReference type="InterPro" id="IPR036291">
    <property type="entry name" value="NAD(P)-bd_dom_sf"/>
</dbReference>
<sequence length="248" mass="25946">MITLAGQTIVVIGGSSGIGYAVAESSLQSLASHVIIASSSLDRVNAAVSRLESAAKSAGVSGKVSGRVLNVKDSAQIKSFFDEVGEIDHLVFSSGDALTLSGLKDLDLDSIRGVYDVRLWAPTICAQQAKIKKSGSIVLTTGSVVKKPSQGWSIVAGIAGSVDSLTRGLAVDLAPIRVNCIAPGFVNTEMWDTTPKDVLEKIFAEQSEKLLVKHVASPEEVAEAYLFAMKCAFITGETLHVNGGQTLV</sequence>
<dbReference type="EMBL" id="KV428075">
    <property type="protein sequence ID" value="KZT37827.1"/>
    <property type="molecule type" value="Genomic_DNA"/>
</dbReference>
<name>A0A166CUI6_9AGAM</name>
<dbReference type="Pfam" id="PF23441">
    <property type="entry name" value="SDR"/>
    <property type="match status" value="1"/>
</dbReference>
<accession>A0A166CUI6</accession>